<reference evidence="2 3" key="1">
    <citation type="submission" date="2024-02" db="EMBL/GenBank/DDBJ databases">
        <authorList>
            <person name="Chen Y."/>
            <person name="Shah S."/>
            <person name="Dougan E. K."/>
            <person name="Thang M."/>
            <person name="Chan C."/>
        </authorList>
    </citation>
    <scope>NUCLEOTIDE SEQUENCE [LARGE SCALE GENOMIC DNA]</scope>
</reference>
<dbReference type="EMBL" id="CAXAMM010039129">
    <property type="protein sequence ID" value="CAK9084041.1"/>
    <property type="molecule type" value="Genomic_DNA"/>
</dbReference>
<comment type="caution">
    <text evidence="2">The sequence shown here is derived from an EMBL/GenBank/DDBJ whole genome shotgun (WGS) entry which is preliminary data.</text>
</comment>
<organism evidence="2 3">
    <name type="scientific">Durusdinium trenchii</name>
    <dbReference type="NCBI Taxonomy" id="1381693"/>
    <lineage>
        <taxon>Eukaryota</taxon>
        <taxon>Sar</taxon>
        <taxon>Alveolata</taxon>
        <taxon>Dinophyceae</taxon>
        <taxon>Suessiales</taxon>
        <taxon>Symbiodiniaceae</taxon>
        <taxon>Durusdinium</taxon>
    </lineage>
</organism>
<gene>
    <name evidence="2" type="ORF">SCF082_LOCUS39883</name>
</gene>
<name>A0ABP0QAN0_9DINO</name>
<keyword evidence="3" id="KW-1185">Reference proteome</keyword>
<protein>
    <submittedName>
        <fullName evidence="2">Chloroplastic</fullName>
    </submittedName>
</protein>
<dbReference type="Gene3D" id="1.25.40.10">
    <property type="entry name" value="Tetratricopeptide repeat domain"/>
    <property type="match status" value="1"/>
</dbReference>
<dbReference type="InterPro" id="IPR011990">
    <property type="entry name" value="TPR-like_helical_dom_sf"/>
</dbReference>
<evidence type="ECO:0000313" key="3">
    <source>
        <dbReference type="Proteomes" id="UP001642464"/>
    </source>
</evidence>
<feature type="region of interest" description="Disordered" evidence="1">
    <location>
        <begin position="325"/>
        <end position="345"/>
    </location>
</feature>
<accession>A0ABP0QAN0</accession>
<dbReference type="Proteomes" id="UP001642464">
    <property type="component" value="Unassembled WGS sequence"/>
</dbReference>
<proteinExistence type="predicted"/>
<sequence length="406" mass="45131">MELVQVVGIRDLFGDGSVIERIHDDGEEYGISPKAGDELQINYELSFSGALHTQPSPFWALGRMVSHAANGVLCSKAIQKSIETFKLNSCGTLVCRSEYIRKEGDGGFEITEDVLIKIQLLQIYEFEDCGKKAFWEEGLVLKKAIQPQRCRLCPGFDGTWCKVKLLSAKLAEEELVQEEEEIETTVGKGELCSGPCHDLTLLTPGKPDLKAGPVPEGASGPIVFKLEMVDFGSPGPEEGPSENLLLLNLAKDVKAKGSEHFKLGRFRLAQERYSRVIQLLPKYRKPLGATTNTEVFTEWVEKKTAEELKHSSRLNLAACVPRNRSGRVRREEEGKRARPPGPRSECDPDHISYVAGLMWHICHPTNHGEGVNVGIEWQSHVHGRVYCAFSRAVGRPCAYYHASDQC</sequence>
<evidence type="ECO:0000256" key="1">
    <source>
        <dbReference type="SAM" id="MobiDB-lite"/>
    </source>
</evidence>
<evidence type="ECO:0000313" key="2">
    <source>
        <dbReference type="EMBL" id="CAK9084041.1"/>
    </source>
</evidence>